<dbReference type="Proteomes" id="UP000318336">
    <property type="component" value="Unassembled WGS sequence"/>
</dbReference>
<keyword evidence="2" id="KW-0472">Membrane</keyword>
<dbReference type="EMBL" id="VFOK01000001">
    <property type="protein sequence ID" value="TQL34810.1"/>
    <property type="molecule type" value="Genomic_DNA"/>
</dbReference>
<organism evidence="3 4">
    <name type="scientific">Barrientosiimonas humi</name>
    <dbReference type="NCBI Taxonomy" id="999931"/>
    <lineage>
        <taxon>Bacteria</taxon>
        <taxon>Bacillati</taxon>
        <taxon>Actinomycetota</taxon>
        <taxon>Actinomycetes</taxon>
        <taxon>Micrococcales</taxon>
        <taxon>Dermacoccaceae</taxon>
        <taxon>Barrientosiimonas</taxon>
    </lineage>
</organism>
<gene>
    <name evidence="3" type="ORF">FB554_2991</name>
</gene>
<reference evidence="3 4" key="1">
    <citation type="submission" date="2019-06" db="EMBL/GenBank/DDBJ databases">
        <title>Sequencing the genomes of 1000 actinobacteria strains.</title>
        <authorList>
            <person name="Klenk H.-P."/>
        </authorList>
    </citation>
    <scope>NUCLEOTIDE SEQUENCE [LARGE SCALE GENOMIC DNA]</scope>
    <source>
        <strain evidence="3 4">DSM 24617</strain>
    </source>
</reference>
<keyword evidence="2" id="KW-1133">Transmembrane helix</keyword>
<protein>
    <submittedName>
        <fullName evidence="3">Uncharacterized protein</fullName>
    </submittedName>
</protein>
<proteinExistence type="predicted"/>
<dbReference type="AlphaFoldDB" id="A0A542XG71"/>
<evidence type="ECO:0000313" key="3">
    <source>
        <dbReference type="EMBL" id="TQL34810.1"/>
    </source>
</evidence>
<keyword evidence="2" id="KW-0812">Transmembrane</keyword>
<evidence type="ECO:0000313" key="4">
    <source>
        <dbReference type="Proteomes" id="UP000318336"/>
    </source>
</evidence>
<evidence type="ECO:0000256" key="1">
    <source>
        <dbReference type="SAM" id="MobiDB-lite"/>
    </source>
</evidence>
<evidence type="ECO:0000256" key="2">
    <source>
        <dbReference type="SAM" id="Phobius"/>
    </source>
</evidence>
<comment type="caution">
    <text evidence="3">The sequence shown here is derived from an EMBL/GenBank/DDBJ whole genome shotgun (WGS) entry which is preliminary data.</text>
</comment>
<keyword evidence="4" id="KW-1185">Reference proteome</keyword>
<feature type="region of interest" description="Disordered" evidence="1">
    <location>
        <begin position="48"/>
        <end position="67"/>
    </location>
</feature>
<sequence length="67" mass="7281">MLWAVIAFAAYWLFDARMPDDDGFGGFVPGWLALLIWVVGITLTERATLRDPSPGRGRGPGSRSESG</sequence>
<name>A0A542XG71_9MICO</name>
<accession>A0A542XG71</accession>
<feature type="transmembrane region" description="Helical" evidence="2">
    <location>
        <begin position="26"/>
        <end position="44"/>
    </location>
</feature>